<sequence length="844" mass="94360">MTSHRVLSVAGAVSYNYLIYPMTDCLADSDPLAESVDKGELAQLVIRTGDADLVAQLLTAAAPKWNVEVFGPPLQPPASHSLKHNASSIVDLTCDRTSLERPSRYDVVNIRQIGKRPVWHAPPADKITSTTAGTAIITGSGEAFQDVEPALDFLQKLKPKYIIHHTTRPLATGRLWDILRNGPMTRDGVPDPDHLAVILDAEDLRAEGIPLSRGLSWEATAEDFVRNLGSNGRLDTLVTCPNLIVRFGNEGIIHHRGRDAVGPQLYFRPGHMEQSHMQMSGTASAFTAGFALGFPDTDLGIRLGLTASNRLSRSGFTLNKDDEAPDYDVNSIMENLSEKERASTVKVPSADISSGGSFSIFDALTGDPSEVAREIVTKGHDRALAHCSVQKFGKLFTADRREQESLGSIVETVDERFGSKTAAPTCIGVFGPIGSGKKFLASSLSDAVSSEWPLKRLTYDTQVMRAEDLSVICNTVRDHSEEGYISVVSFENFEHLLEEKGPLFDQVSSLMRRGTFKDGTHEHKIGRCLLLFLVKQEPPRSESTPTPTQVHFDLDRTDTSTSLDNLHGVVRLLGPNQSGPQDKLFAVRRAFMLRQLLFERHPPLEVNGTIKIDETVLRALLFVPAYKKGLRSLERIISTSRLSGRAKFDIAALPPEDQIAEEVPEVRTFMAFLRSPKLPPVLRERIAEGIFERYKQQRRIMSVTPEQQKELLNDRAMVDWDELSSELKESTRAQADDIPRKLRAVGYFMLEGEKDSDAMVHVPEFTKEDLDILDKMEHERFNAERLQKQWRAGKRNAKQRTTPFLVPWKDLTEEWQLVDRVMVECVPGILEKTGYRIYKMKKME</sequence>
<protein>
    <recommendedName>
        <fullName evidence="3">Ryanodine receptor Ryr domain-containing protein</fullName>
    </recommendedName>
</protein>
<dbReference type="EMBL" id="JAVRRT010000011">
    <property type="protein sequence ID" value="KAK5167659.1"/>
    <property type="molecule type" value="Genomic_DNA"/>
</dbReference>
<reference evidence="1 2" key="1">
    <citation type="submission" date="2023-08" db="EMBL/GenBank/DDBJ databases">
        <title>Black Yeasts Isolated from many extreme environments.</title>
        <authorList>
            <person name="Coleine C."/>
            <person name="Stajich J.E."/>
            <person name="Selbmann L."/>
        </authorList>
    </citation>
    <scope>NUCLEOTIDE SEQUENCE [LARGE SCALE GENOMIC DNA]</scope>
    <source>
        <strain evidence="1 2">CCFEE 5935</strain>
    </source>
</reference>
<dbReference type="GeneID" id="89928694"/>
<comment type="caution">
    <text evidence="1">The sequence shown here is derived from an EMBL/GenBank/DDBJ whole genome shotgun (WGS) entry which is preliminary data.</text>
</comment>
<evidence type="ECO:0000313" key="2">
    <source>
        <dbReference type="Proteomes" id="UP001337655"/>
    </source>
</evidence>
<name>A0AAV9P7F1_9PEZI</name>
<dbReference type="Proteomes" id="UP001337655">
    <property type="component" value="Unassembled WGS sequence"/>
</dbReference>
<dbReference type="AlphaFoldDB" id="A0AAV9P7F1"/>
<evidence type="ECO:0000313" key="1">
    <source>
        <dbReference type="EMBL" id="KAK5167659.1"/>
    </source>
</evidence>
<dbReference type="RefSeq" id="XP_064657365.1">
    <property type="nucleotide sequence ID" value="XM_064804595.1"/>
</dbReference>
<proteinExistence type="predicted"/>
<accession>A0AAV9P7F1</accession>
<evidence type="ECO:0008006" key="3">
    <source>
        <dbReference type="Google" id="ProtNLM"/>
    </source>
</evidence>
<dbReference type="Gene3D" id="6.20.350.10">
    <property type="match status" value="2"/>
</dbReference>
<gene>
    <name evidence="1" type="ORF">LTR77_007358</name>
</gene>
<organism evidence="1 2">
    <name type="scientific">Saxophila tyrrhenica</name>
    <dbReference type="NCBI Taxonomy" id="1690608"/>
    <lineage>
        <taxon>Eukaryota</taxon>
        <taxon>Fungi</taxon>
        <taxon>Dikarya</taxon>
        <taxon>Ascomycota</taxon>
        <taxon>Pezizomycotina</taxon>
        <taxon>Dothideomycetes</taxon>
        <taxon>Dothideomycetidae</taxon>
        <taxon>Mycosphaerellales</taxon>
        <taxon>Extremaceae</taxon>
        <taxon>Saxophila</taxon>
    </lineage>
</organism>
<keyword evidence="2" id="KW-1185">Reference proteome</keyword>